<dbReference type="PANTHER" id="PTHR36180">
    <property type="entry name" value="DNA-BINDING PROTEIN-RELATED-RELATED"/>
    <property type="match status" value="1"/>
</dbReference>
<sequence length="332" mass="37614">MAVVKVNFANQELEVISIKHEKERWFLANSFARILQYANAPKAVSTFVSESNQKTYENFQAARLGQITSSIHPMSKFINRAGLFELIQGSKMPKAQEFRNWVNSDLLVKLSDTGEYCMQTDAPTAASEAMNVIHKVCNNGQEAPWQVELNEIKHVIRKKDDKIEELTVSLTEANGALILLSQNLSSALNMVNDARKDSEMARKDMSQLANRVVDVAQDVVVKPADPQLRHSLAVCDLGNDQYAFIRPQKRSLKRSLDRLLVDEQNIVFHSDYVPNAMNVLNKVKEAIPKEKFTARHNKITLLDNYSRKELVDVVSSALKQRQLALLNDKTYK</sequence>
<dbReference type="InterPro" id="IPR003497">
    <property type="entry name" value="BRO_N_domain"/>
</dbReference>
<accession>A0A7G7Y859</accession>
<organism evidence="2">
    <name type="scientific">Mamestra configurata nucleopolyhedrovirus</name>
    <name type="common">MacoNPV</name>
    <dbReference type="NCBI Taxonomy" id="207830"/>
    <lineage>
        <taxon>Viruses</taxon>
        <taxon>Viruses incertae sedis</taxon>
        <taxon>Naldaviricetes</taxon>
        <taxon>Lefavirales</taxon>
        <taxon>Baculoviridae</taxon>
        <taxon>Alphabaculovirus</taxon>
        <taxon>Alphabaculovirus maconfiguratae</taxon>
    </lineage>
</organism>
<proteinExistence type="predicted"/>
<dbReference type="PROSITE" id="PS51750">
    <property type="entry name" value="BRO_N"/>
    <property type="match status" value="1"/>
</dbReference>
<dbReference type="EMBL" id="MN320360">
    <property type="protein sequence ID" value="QNH90555.1"/>
    <property type="molecule type" value="Genomic_DNA"/>
</dbReference>
<dbReference type="SMART" id="SM01040">
    <property type="entry name" value="Bro-N"/>
    <property type="match status" value="1"/>
</dbReference>
<name>A0A7G7Y859_NPVMC</name>
<protein>
    <submittedName>
        <fullName evidence="2">Bro-d</fullName>
    </submittedName>
</protein>
<evidence type="ECO:0000259" key="1">
    <source>
        <dbReference type="PROSITE" id="PS51750"/>
    </source>
</evidence>
<dbReference type="Pfam" id="PF02498">
    <property type="entry name" value="Bro-N"/>
    <property type="match status" value="1"/>
</dbReference>
<dbReference type="Pfam" id="PF12299">
    <property type="entry name" value="DUF3627"/>
    <property type="match status" value="1"/>
</dbReference>
<reference evidence="2" key="1">
    <citation type="submission" date="2019-08" db="EMBL/GenBank/DDBJ databases">
        <title>Genomics of alphabaculovirus isolates infecting Mamestra configurata.</title>
        <authorList>
            <person name="Erlandson M.A."/>
            <person name="Baldwin D."/>
            <person name="Theilmann D.A."/>
        </authorList>
    </citation>
    <scope>NUCLEOTIDE SEQUENCE</scope>
    <source>
        <strain evidence="2">94-2</strain>
    </source>
</reference>
<dbReference type="InterPro" id="IPR022549">
    <property type="entry name" value="DUF3627"/>
</dbReference>
<dbReference type="PANTHER" id="PTHR36180:SF2">
    <property type="entry name" value="BRO FAMILY PROTEIN"/>
    <property type="match status" value="1"/>
</dbReference>
<feature type="domain" description="Bro-N" evidence="1">
    <location>
        <begin position="1"/>
        <end position="114"/>
    </location>
</feature>
<evidence type="ECO:0000313" key="2">
    <source>
        <dbReference type="EMBL" id="QNH90555.1"/>
    </source>
</evidence>
<organismHost>
    <name type="scientific">Mamestra configurata</name>
    <name type="common">bertha armyworm</name>
    <dbReference type="NCBI Taxonomy" id="174822"/>
</organismHost>